<dbReference type="EMBL" id="CAJNYU010001291">
    <property type="protein sequence ID" value="CAF3425400.1"/>
    <property type="molecule type" value="Genomic_DNA"/>
</dbReference>
<accession>A0A818CP53</accession>
<dbReference type="Proteomes" id="UP000663869">
    <property type="component" value="Unassembled WGS sequence"/>
</dbReference>
<feature type="compositionally biased region" description="Low complexity" evidence="1">
    <location>
        <begin position="91"/>
        <end position="105"/>
    </location>
</feature>
<feature type="compositionally biased region" description="Low complexity" evidence="1">
    <location>
        <begin position="1173"/>
        <end position="1187"/>
    </location>
</feature>
<evidence type="ECO:0000313" key="4">
    <source>
        <dbReference type="Proteomes" id="UP000663869"/>
    </source>
</evidence>
<feature type="compositionally biased region" description="Low complexity" evidence="1">
    <location>
        <begin position="1124"/>
        <end position="1140"/>
    </location>
</feature>
<feature type="compositionally biased region" description="Polar residues" evidence="1">
    <location>
        <begin position="366"/>
        <end position="375"/>
    </location>
</feature>
<feature type="region of interest" description="Disordered" evidence="1">
    <location>
        <begin position="350"/>
        <end position="393"/>
    </location>
</feature>
<proteinExistence type="predicted"/>
<dbReference type="AlphaFoldDB" id="A0A818CP53"/>
<evidence type="ECO:0000313" key="2">
    <source>
        <dbReference type="EMBL" id="CAF3425400.1"/>
    </source>
</evidence>
<comment type="caution">
    <text evidence="2">The sequence shown here is derived from an EMBL/GenBank/DDBJ whole genome shotgun (WGS) entry which is preliminary data.</text>
</comment>
<evidence type="ECO:0000256" key="1">
    <source>
        <dbReference type="SAM" id="MobiDB-lite"/>
    </source>
</evidence>
<feature type="compositionally biased region" description="Low complexity" evidence="1">
    <location>
        <begin position="1"/>
        <end position="17"/>
    </location>
</feature>
<dbReference type="EMBL" id="CAJOBQ010000846">
    <property type="protein sequence ID" value="CAF4425298.1"/>
    <property type="molecule type" value="Genomic_DNA"/>
</dbReference>
<feature type="region of interest" description="Disordered" evidence="1">
    <location>
        <begin position="311"/>
        <end position="330"/>
    </location>
</feature>
<reference evidence="2" key="1">
    <citation type="submission" date="2021-02" db="EMBL/GenBank/DDBJ databases">
        <authorList>
            <person name="Nowell W R."/>
        </authorList>
    </citation>
    <scope>NUCLEOTIDE SEQUENCE</scope>
</reference>
<feature type="compositionally biased region" description="Polar residues" evidence="1">
    <location>
        <begin position="1141"/>
        <end position="1150"/>
    </location>
</feature>
<sequence length="1213" mass="136365">MSSSTATISSKNSTITNNDRKRPISSSMRPSPSPPSAKRHGLSESSSNSRHATNKNSRRSERNEILLKKSNEQNERQSRSKQQFRHRDNKSSSSESSHSSLNSNHSIREENTSKTVQTYNDALKSTMEINGSNQMVSTNKHHLNSMHSSNKKLYRPTDTIYTKKTNKSIALIVKPSTTIDERQVNTTGDSEDEFERTKSMPNNISATSTHVTIPSSVMTIVTATDLSKKSARTESVIIQQHDGNIHPNSSTKLVKVVVPQAAISPSIPPIKMLSSGDGLASALRIPTKIQLTKPLFVSSTKNDKTSSLFSSTSTHSINHRQQTLLHSSSTSSLDIPIDMREKQQQTVVDYHSSTTLPPTPPPPVIDNNNNSNVRTGLSHRSKSQIEGKQKSNEISTMIIKGSEDIDSSTINHNPNHQITSKRHSLQIDYASSLVDWSVPPTSELSPSSLTSSSPDLAQYHLPIDDSLIDLDLAANPKRSIKRRYRSLSSSCPILPSFEISHVQSTERVLTPVKSRSLTGLSNSSMMKCTVIKNKRSLTASPTMKLSSLQRVNKRRRDGENLILNQQNGNIYRSKTKQLKIEDDSHVVIKDLLNDIIDRIVSTQPDTHNTMKTLLHTSIPPVKQAIPFAVLPNRQRKMSHVEKTKAESFFNTILVLPRTNQVDKKRNGSSQSLDSTVHNESRSMIMTQRELDELAYLLHANVHRGQYERIGNPTQVEERMREIWSKMSIHKKKTYYNRVIQIYKRPHHDVVIASPASAIETNSLSSTTSYTDNKNTSSISVDVPFVELKRQTSTPLSFHSVASSVVDEQPIISPVESDSKSNVFTDIVNELITGAKGLDKLSCSPTIFVNSIHKFVRSTLDKQIETVKSLEQQLEKKRPTQLNRATIFWTQKINYFATKYSIKSPNESMNELALIVKYFYLFILSLSSRKQDAEYEATLTNLVQGNLTFIDESFSSSALTSIIEDRILLSSVANDYLASQPIIISDIEHSLPLIRNIELENDYLNKNDTHLQTSPFSDLNDLENYLSRCEHMTITIPCQTIQQSHHPSMCYSTYPPHSQYYYSPTQSSDINNYYYNPTVAYPNTQQMYAYGQPTSYYHPSVTYNNNNNNNNNNNEQLKYYYNSSLQQQQQPSYMYPPQSNSTNDIPLPNNSSHHRTYRQMSSNIQRTYSNSQQPTPSGAASSTPSTPAVFDATTVVSPQSNQMNTTNINNNYPP</sequence>
<feature type="compositionally biased region" description="Low complexity" evidence="1">
    <location>
        <begin position="1200"/>
        <end position="1213"/>
    </location>
</feature>
<evidence type="ECO:0000313" key="3">
    <source>
        <dbReference type="EMBL" id="CAF4425298.1"/>
    </source>
</evidence>
<feature type="region of interest" description="Disordered" evidence="1">
    <location>
        <begin position="1124"/>
        <end position="1188"/>
    </location>
</feature>
<dbReference type="Proteomes" id="UP000663862">
    <property type="component" value="Unassembled WGS sequence"/>
</dbReference>
<protein>
    <submittedName>
        <fullName evidence="2">Uncharacterized protein</fullName>
    </submittedName>
</protein>
<organism evidence="2 4">
    <name type="scientific">Rotaria socialis</name>
    <dbReference type="NCBI Taxonomy" id="392032"/>
    <lineage>
        <taxon>Eukaryota</taxon>
        <taxon>Metazoa</taxon>
        <taxon>Spiralia</taxon>
        <taxon>Gnathifera</taxon>
        <taxon>Rotifera</taxon>
        <taxon>Eurotatoria</taxon>
        <taxon>Bdelloidea</taxon>
        <taxon>Philodinida</taxon>
        <taxon>Philodinidae</taxon>
        <taxon>Rotaria</taxon>
    </lineage>
</organism>
<feature type="compositionally biased region" description="Polar residues" evidence="1">
    <location>
        <begin position="1157"/>
        <end position="1172"/>
    </location>
</feature>
<feature type="region of interest" description="Disordered" evidence="1">
    <location>
        <begin position="1194"/>
        <end position="1213"/>
    </location>
</feature>
<feature type="compositionally biased region" description="Basic and acidic residues" evidence="1">
    <location>
        <begin position="58"/>
        <end position="78"/>
    </location>
</feature>
<name>A0A818CP53_9BILA</name>
<feature type="region of interest" description="Disordered" evidence="1">
    <location>
        <begin position="1"/>
        <end position="115"/>
    </location>
</feature>
<gene>
    <name evidence="2" type="ORF">FME351_LOCUS11316</name>
    <name evidence="3" type="ORF">TSG867_LOCUS14887</name>
</gene>